<dbReference type="AlphaFoldDB" id="A0A0E9QAD6"/>
<reference evidence="1" key="2">
    <citation type="journal article" date="2015" name="Fish Shellfish Immunol.">
        <title>Early steps in the European eel (Anguilla anguilla)-Vibrio vulnificus interaction in the gills: Role of the RtxA13 toxin.</title>
        <authorList>
            <person name="Callol A."/>
            <person name="Pajuelo D."/>
            <person name="Ebbesson L."/>
            <person name="Teles M."/>
            <person name="MacKenzie S."/>
            <person name="Amaro C."/>
        </authorList>
    </citation>
    <scope>NUCLEOTIDE SEQUENCE</scope>
</reference>
<name>A0A0E9QAD6_ANGAN</name>
<protein>
    <submittedName>
        <fullName evidence="1">Uncharacterized protein</fullName>
    </submittedName>
</protein>
<reference evidence="1" key="1">
    <citation type="submission" date="2014-11" db="EMBL/GenBank/DDBJ databases">
        <authorList>
            <person name="Amaro Gonzalez C."/>
        </authorList>
    </citation>
    <scope>NUCLEOTIDE SEQUENCE</scope>
</reference>
<evidence type="ECO:0000313" key="1">
    <source>
        <dbReference type="EMBL" id="JAH13275.1"/>
    </source>
</evidence>
<accession>A0A0E9QAD6</accession>
<dbReference type="EMBL" id="GBXM01095302">
    <property type="protein sequence ID" value="JAH13275.1"/>
    <property type="molecule type" value="Transcribed_RNA"/>
</dbReference>
<sequence>MFCRHKTKLIKHDDVSLVHTLFCSPLYNNEHSTLQLAVIAISKKPNPFGKKRKKEIVH</sequence>
<proteinExistence type="predicted"/>
<organism evidence="1">
    <name type="scientific">Anguilla anguilla</name>
    <name type="common">European freshwater eel</name>
    <name type="synonym">Muraena anguilla</name>
    <dbReference type="NCBI Taxonomy" id="7936"/>
    <lineage>
        <taxon>Eukaryota</taxon>
        <taxon>Metazoa</taxon>
        <taxon>Chordata</taxon>
        <taxon>Craniata</taxon>
        <taxon>Vertebrata</taxon>
        <taxon>Euteleostomi</taxon>
        <taxon>Actinopterygii</taxon>
        <taxon>Neopterygii</taxon>
        <taxon>Teleostei</taxon>
        <taxon>Anguilliformes</taxon>
        <taxon>Anguillidae</taxon>
        <taxon>Anguilla</taxon>
    </lineage>
</organism>